<name>A0A9D4UXG2_ADICA</name>
<sequence length="83" mass="8653">MNSAAFHSDVEKAIVASRLASGLIESGAQCSALGDGLELGNVEVVEQNMEAYNIIHSVRVGGVLLDNGVKNQVGRDENNDGTP</sequence>
<dbReference type="EMBL" id="JABFUD020000009">
    <property type="protein sequence ID" value="KAI5075177.1"/>
    <property type="molecule type" value="Genomic_DNA"/>
</dbReference>
<gene>
    <name evidence="1" type="ORF">GOP47_0009253</name>
</gene>
<organism evidence="1 2">
    <name type="scientific">Adiantum capillus-veneris</name>
    <name type="common">Maidenhair fern</name>
    <dbReference type="NCBI Taxonomy" id="13818"/>
    <lineage>
        <taxon>Eukaryota</taxon>
        <taxon>Viridiplantae</taxon>
        <taxon>Streptophyta</taxon>
        <taxon>Embryophyta</taxon>
        <taxon>Tracheophyta</taxon>
        <taxon>Polypodiopsida</taxon>
        <taxon>Polypodiidae</taxon>
        <taxon>Polypodiales</taxon>
        <taxon>Pteridineae</taxon>
        <taxon>Pteridaceae</taxon>
        <taxon>Vittarioideae</taxon>
        <taxon>Adiantum</taxon>
    </lineage>
</organism>
<accession>A0A9D4UXG2</accession>
<evidence type="ECO:0000313" key="1">
    <source>
        <dbReference type="EMBL" id="KAI5075177.1"/>
    </source>
</evidence>
<dbReference type="AlphaFoldDB" id="A0A9D4UXG2"/>
<dbReference type="Proteomes" id="UP000886520">
    <property type="component" value="Chromosome 9"/>
</dbReference>
<protein>
    <submittedName>
        <fullName evidence="1">Uncharacterized protein</fullName>
    </submittedName>
</protein>
<comment type="caution">
    <text evidence="1">The sequence shown here is derived from an EMBL/GenBank/DDBJ whole genome shotgun (WGS) entry which is preliminary data.</text>
</comment>
<reference evidence="1" key="1">
    <citation type="submission" date="2021-01" db="EMBL/GenBank/DDBJ databases">
        <title>Adiantum capillus-veneris genome.</title>
        <authorList>
            <person name="Fang Y."/>
            <person name="Liao Q."/>
        </authorList>
    </citation>
    <scope>NUCLEOTIDE SEQUENCE</scope>
    <source>
        <strain evidence="1">H3</strain>
        <tissue evidence="1">Leaf</tissue>
    </source>
</reference>
<keyword evidence="2" id="KW-1185">Reference proteome</keyword>
<evidence type="ECO:0000313" key="2">
    <source>
        <dbReference type="Proteomes" id="UP000886520"/>
    </source>
</evidence>
<proteinExistence type="predicted"/>